<keyword evidence="3 6" id="KW-1133">Transmembrane helix</keyword>
<reference evidence="7 8" key="1">
    <citation type="submission" date="2023-08" db="EMBL/GenBank/DDBJ databases">
        <title>Black Yeasts Isolated from many extreme environments.</title>
        <authorList>
            <person name="Coleine C."/>
            <person name="Stajich J.E."/>
            <person name="Selbmann L."/>
        </authorList>
    </citation>
    <scope>NUCLEOTIDE SEQUENCE [LARGE SCALE GENOMIC DNA]</scope>
    <source>
        <strain evidence="7 8">CCFEE 5910</strain>
    </source>
</reference>
<evidence type="ECO:0000256" key="4">
    <source>
        <dbReference type="ARBA" id="ARBA00023136"/>
    </source>
</evidence>
<proteinExistence type="predicted"/>
<dbReference type="RefSeq" id="XP_064758176.1">
    <property type="nucleotide sequence ID" value="XM_064895489.1"/>
</dbReference>
<accession>A0AAN7T1I0</accession>
<evidence type="ECO:0000256" key="3">
    <source>
        <dbReference type="ARBA" id="ARBA00022989"/>
    </source>
</evidence>
<dbReference type="GO" id="GO:0000139">
    <property type="term" value="C:Golgi membrane"/>
    <property type="evidence" value="ECO:0007669"/>
    <property type="project" value="InterPro"/>
</dbReference>
<dbReference type="Pfam" id="PF04142">
    <property type="entry name" value="Nuc_sug_transp"/>
    <property type="match status" value="1"/>
</dbReference>
<evidence type="ECO:0000256" key="1">
    <source>
        <dbReference type="ARBA" id="ARBA00004141"/>
    </source>
</evidence>
<evidence type="ECO:0000256" key="5">
    <source>
        <dbReference type="SAM" id="MobiDB-lite"/>
    </source>
</evidence>
<keyword evidence="8" id="KW-1185">Reference proteome</keyword>
<dbReference type="GO" id="GO:0015165">
    <property type="term" value="F:pyrimidine nucleotide-sugar transmembrane transporter activity"/>
    <property type="evidence" value="ECO:0007669"/>
    <property type="project" value="InterPro"/>
</dbReference>
<dbReference type="InterPro" id="IPR007271">
    <property type="entry name" value="Nuc_sug_transpt"/>
</dbReference>
<dbReference type="Proteomes" id="UP001309876">
    <property type="component" value="Unassembled WGS sequence"/>
</dbReference>
<feature type="transmembrane region" description="Helical" evidence="6">
    <location>
        <begin position="173"/>
        <end position="190"/>
    </location>
</feature>
<feature type="compositionally biased region" description="Polar residues" evidence="5">
    <location>
        <begin position="257"/>
        <end position="266"/>
    </location>
</feature>
<feature type="transmembrane region" description="Helical" evidence="6">
    <location>
        <begin position="144"/>
        <end position="166"/>
    </location>
</feature>
<evidence type="ECO:0000313" key="8">
    <source>
        <dbReference type="Proteomes" id="UP001309876"/>
    </source>
</evidence>
<dbReference type="EMBL" id="JAVRRJ010000003">
    <property type="protein sequence ID" value="KAK5087126.1"/>
    <property type="molecule type" value="Genomic_DNA"/>
</dbReference>
<keyword evidence="2 6" id="KW-0812">Transmembrane</keyword>
<dbReference type="GeneID" id="90020799"/>
<dbReference type="NCBIfam" id="TIGR00803">
    <property type="entry name" value="nst"/>
    <property type="match status" value="1"/>
</dbReference>
<feature type="transmembrane region" description="Helical" evidence="6">
    <location>
        <begin position="70"/>
        <end position="91"/>
    </location>
</feature>
<feature type="region of interest" description="Disordered" evidence="5">
    <location>
        <begin position="250"/>
        <end position="278"/>
    </location>
</feature>
<feature type="transmembrane region" description="Helical" evidence="6">
    <location>
        <begin position="196"/>
        <end position="214"/>
    </location>
</feature>
<feature type="transmembrane region" description="Helical" evidence="6">
    <location>
        <begin position="111"/>
        <end position="129"/>
    </location>
</feature>
<dbReference type="PANTHER" id="PTHR10231">
    <property type="entry name" value="NUCLEOTIDE-SUGAR TRANSMEMBRANE TRANSPORTER"/>
    <property type="match status" value="1"/>
</dbReference>
<name>A0AAN7T1I0_9EURO</name>
<keyword evidence="4 6" id="KW-0472">Membrane</keyword>
<evidence type="ECO:0000313" key="7">
    <source>
        <dbReference type="EMBL" id="KAK5087126.1"/>
    </source>
</evidence>
<dbReference type="AlphaFoldDB" id="A0AAN7T1I0"/>
<organism evidence="7 8">
    <name type="scientific">Lithohypha guttulata</name>
    <dbReference type="NCBI Taxonomy" id="1690604"/>
    <lineage>
        <taxon>Eukaryota</taxon>
        <taxon>Fungi</taxon>
        <taxon>Dikarya</taxon>
        <taxon>Ascomycota</taxon>
        <taxon>Pezizomycotina</taxon>
        <taxon>Eurotiomycetes</taxon>
        <taxon>Chaetothyriomycetidae</taxon>
        <taxon>Chaetothyriales</taxon>
        <taxon>Trichomeriaceae</taxon>
        <taxon>Lithohypha</taxon>
    </lineage>
</organism>
<comment type="caution">
    <text evidence="7">The sequence shown here is derived from an EMBL/GenBank/DDBJ whole genome shotgun (WGS) entry which is preliminary data.</text>
</comment>
<evidence type="ECO:0000256" key="6">
    <source>
        <dbReference type="SAM" id="Phobius"/>
    </source>
</evidence>
<gene>
    <name evidence="7" type="primary">gms1</name>
    <name evidence="7" type="ORF">LTR05_004297</name>
</gene>
<evidence type="ECO:0000256" key="2">
    <source>
        <dbReference type="ARBA" id="ARBA00022692"/>
    </source>
</evidence>
<protein>
    <submittedName>
        <fullName evidence="7">UDP-galactose transporter Gms1</fullName>
    </submittedName>
</protein>
<comment type="subcellular location">
    <subcellularLocation>
        <location evidence="1">Membrane</location>
        <topology evidence="1">Multi-pass membrane protein</topology>
    </subcellularLocation>
</comment>
<sequence>MVGVAIVSMPQEEHRLASSHHTRVYVPRALNPIAEHFGKSNVVQKLKKRSATYEGIEEDEMAIYGPGMDASIGLLAVLCVCLCSGLAGVYFEKVIKESPRPTSMWIRNVQLSLYSLFPAFFIGVIFLDGETVAKNGFFAGYNSVVYISILVQTFGAVVAAFCMFYADNISKNFAISISMVLSALASVFFFDFRATTNFVVGTAIVLTSTYMYTLQGAQPSRPPLIKINSEQEKDILTNSAELRDHSISIPKTPLSLDDTTITTSRPGSPAPHKKRKNESLGYFARPHY</sequence>